<dbReference type="PANTHER" id="PTHR14237">
    <property type="entry name" value="MOLYBDOPTERIN COFACTOR SULFURASE MOSC"/>
    <property type="match status" value="1"/>
</dbReference>
<reference evidence="2 4" key="2">
    <citation type="submission" date="2020-05" db="EMBL/GenBank/DDBJ databases">
        <authorList>
            <person name="Campoy J."/>
            <person name="Schneeberger K."/>
            <person name="Spophaly S."/>
        </authorList>
    </citation>
    <scope>NUCLEOTIDE SEQUENCE [LARGE SCALE GENOMIC DNA]</scope>
    <source>
        <strain evidence="2">PruArmRojPasFocal</strain>
    </source>
</reference>
<dbReference type="SUPFAM" id="SSF53383">
    <property type="entry name" value="PLP-dependent transferases"/>
    <property type="match status" value="1"/>
</dbReference>
<sequence length="688" mass="77837">MNVKNPSEIKRAPEANKGKEGKRGKMLSPCIREASETCLHDCFPAPNFLGNHGSSTSNPLSTPKSTETVVTGFRYDFTIATSSSLCPDTQFTNHESLPSLQESYSYFIQAYPQFSQTDQADHIRAREYYHLTLSNHVCLDYIGHGLFSYSQQQTQYNYPTPTIASTSSSPPSPPPPQLLHSPEPLFFDISYKSVNLHTQVVYGGQESEVEFEMRKRIMGYMNISECDYTMVFTANQSSAFKLLADSYPFQQNPSLLTVYDYKCEAVDVMTESSKKKGGRVMSAEFSWPNMRIQSRKLRKRIGNMKKTRKKPGLFVFPLQSRMTGARYSYMWMSIAQENGWHVLLDACSLGPKDMDTLGLSLFQPDFLICSFFKVFGENPSGFGCLFVKKSSASVLKDSTFASSIGIVSLVPASKPSEYSDDSISMDIETDKKQSKLENSKSHEIEEVSIKQKAPSLSEITKLENSKSHEIEEASIKQKAPSLSEIMELDRDHFESSQPKSAEIECRGLDHADSLGLVLISRRARYLINWLVNALMSLQHPHSQYGHQLVRIYGPKIKFDRGPSLAFNLFDWKGEKINPLIVQKLADRNNISLSNSILNHIWFSDKHEEERETKLETCASDRVEGSTAVNKRKDGCHSGISVVTAALGFLTNFEDIYRLWAFVSRFLDADFVEKERWRYMALNQSTVEI</sequence>
<evidence type="ECO:0000313" key="4">
    <source>
        <dbReference type="Proteomes" id="UP000507222"/>
    </source>
</evidence>
<proteinExistence type="predicted"/>
<evidence type="ECO:0000313" key="3">
    <source>
        <dbReference type="EMBL" id="CAB4310230.1"/>
    </source>
</evidence>
<feature type="compositionally biased region" description="Low complexity" evidence="1">
    <location>
        <begin position="158"/>
        <end position="169"/>
    </location>
</feature>
<feature type="compositionally biased region" description="Basic and acidic residues" evidence="1">
    <location>
        <begin position="7"/>
        <end position="23"/>
    </location>
</feature>
<dbReference type="EMBL" id="CAEKDK010000005">
    <property type="protein sequence ID" value="CAB4279801.1"/>
    <property type="molecule type" value="Genomic_DNA"/>
</dbReference>
<dbReference type="Proteomes" id="UP000507245">
    <property type="component" value="Unassembled WGS sequence"/>
</dbReference>
<gene>
    <name evidence="2" type="ORF">CURHAP_LOCUS32424</name>
    <name evidence="3" type="ORF">ORAREDHAP_LOCUS32025</name>
</gene>
<keyword evidence="5" id="KW-1185">Reference proteome</keyword>
<dbReference type="EMBL" id="CAEKKB010000005">
    <property type="protein sequence ID" value="CAB4310230.1"/>
    <property type="molecule type" value="Genomic_DNA"/>
</dbReference>
<dbReference type="InterPro" id="IPR015424">
    <property type="entry name" value="PyrdxlP-dep_Trfase"/>
</dbReference>
<organism evidence="2 4">
    <name type="scientific">Prunus armeniaca</name>
    <name type="common">Apricot</name>
    <name type="synonym">Armeniaca vulgaris</name>
    <dbReference type="NCBI Taxonomy" id="36596"/>
    <lineage>
        <taxon>Eukaryota</taxon>
        <taxon>Viridiplantae</taxon>
        <taxon>Streptophyta</taxon>
        <taxon>Embryophyta</taxon>
        <taxon>Tracheophyta</taxon>
        <taxon>Spermatophyta</taxon>
        <taxon>Magnoliopsida</taxon>
        <taxon>eudicotyledons</taxon>
        <taxon>Gunneridae</taxon>
        <taxon>Pentapetalae</taxon>
        <taxon>rosids</taxon>
        <taxon>fabids</taxon>
        <taxon>Rosales</taxon>
        <taxon>Rosaceae</taxon>
        <taxon>Amygdaloideae</taxon>
        <taxon>Amygdaleae</taxon>
        <taxon>Prunus</taxon>
    </lineage>
</organism>
<feature type="region of interest" description="Disordered" evidence="1">
    <location>
        <begin position="158"/>
        <end position="177"/>
    </location>
</feature>
<dbReference type="InterPro" id="IPR015421">
    <property type="entry name" value="PyrdxlP-dep_Trfase_major"/>
</dbReference>
<reference evidence="5" key="1">
    <citation type="journal article" date="2020" name="Genome Biol.">
        <title>Gamete binning: chromosome-level and haplotype-resolved genome assembly enabled by high-throughput single-cell sequencing of gamete genomes.</title>
        <authorList>
            <person name="Campoy J.A."/>
            <person name="Sun H."/>
            <person name="Goel M."/>
            <person name="Jiao W.-B."/>
            <person name="Folz-Donahue K."/>
            <person name="Wang N."/>
            <person name="Rubio M."/>
            <person name="Liu C."/>
            <person name="Kukat C."/>
            <person name="Ruiz D."/>
            <person name="Huettel B."/>
            <person name="Schneeberger K."/>
        </authorList>
    </citation>
    <scope>NUCLEOTIDE SEQUENCE [LARGE SCALE GENOMIC DNA]</scope>
    <source>
        <strain evidence="5">cv. Rojo Pasion</strain>
    </source>
</reference>
<dbReference type="Gene3D" id="3.40.640.10">
    <property type="entry name" value="Type I PLP-dependent aspartate aminotransferase-like (Major domain)"/>
    <property type="match status" value="1"/>
</dbReference>
<protein>
    <recommendedName>
        <fullName evidence="6">Aminotransferase class V domain-containing protein</fullName>
    </recommendedName>
</protein>
<evidence type="ECO:0000256" key="1">
    <source>
        <dbReference type="SAM" id="MobiDB-lite"/>
    </source>
</evidence>
<evidence type="ECO:0008006" key="6">
    <source>
        <dbReference type="Google" id="ProtNLM"/>
    </source>
</evidence>
<dbReference type="Proteomes" id="UP000507222">
    <property type="component" value="Unassembled WGS sequence"/>
</dbReference>
<accession>A0A6J5UUZ3</accession>
<name>A0A6J5UUZ3_PRUAR</name>
<evidence type="ECO:0000313" key="5">
    <source>
        <dbReference type="Proteomes" id="UP000507245"/>
    </source>
</evidence>
<dbReference type="OrthoDB" id="10264306at2759"/>
<dbReference type="PANTHER" id="PTHR14237:SF64">
    <property type="entry name" value="MOLYBDENUM COFACTOR SULFURASE-LIKE PROTEIN"/>
    <property type="match status" value="1"/>
</dbReference>
<evidence type="ECO:0000313" key="2">
    <source>
        <dbReference type="EMBL" id="CAB4279801.1"/>
    </source>
</evidence>
<dbReference type="AlphaFoldDB" id="A0A6J5UUZ3"/>
<feature type="region of interest" description="Disordered" evidence="1">
    <location>
        <begin position="1"/>
        <end position="25"/>
    </location>
</feature>